<feature type="domain" description="Nephrocystin 3-like N-terminal" evidence="4">
    <location>
        <begin position="369"/>
        <end position="545"/>
    </location>
</feature>
<dbReference type="InterPro" id="IPR056884">
    <property type="entry name" value="NPHP3-like_N"/>
</dbReference>
<dbReference type="SUPFAM" id="SSF52540">
    <property type="entry name" value="P-loop containing nucleoside triphosphate hydrolases"/>
    <property type="match status" value="1"/>
</dbReference>
<dbReference type="EMBL" id="JAKJXO020000016">
    <property type="protein sequence ID" value="KAL1595121.1"/>
    <property type="molecule type" value="Genomic_DNA"/>
</dbReference>
<feature type="compositionally biased region" description="Basic and acidic residues" evidence="3">
    <location>
        <begin position="355"/>
        <end position="364"/>
    </location>
</feature>
<evidence type="ECO:0000259" key="4">
    <source>
        <dbReference type="Pfam" id="PF24883"/>
    </source>
</evidence>
<dbReference type="Proteomes" id="UP001521785">
    <property type="component" value="Unassembled WGS sequence"/>
</dbReference>
<gene>
    <name evidence="5" type="ORF">SLS60_009808</name>
</gene>
<evidence type="ECO:0000256" key="1">
    <source>
        <dbReference type="ARBA" id="ARBA00022737"/>
    </source>
</evidence>
<dbReference type="Gene3D" id="3.40.50.300">
    <property type="entry name" value="P-loop containing nucleotide triphosphate hydrolases"/>
    <property type="match status" value="1"/>
</dbReference>
<keyword evidence="6" id="KW-1185">Reference proteome</keyword>
<evidence type="ECO:0000313" key="6">
    <source>
        <dbReference type="Proteomes" id="UP001521785"/>
    </source>
</evidence>
<feature type="region of interest" description="Disordered" evidence="3">
    <location>
        <begin position="1"/>
        <end position="42"/>
    </location>
</feature>
<keyword evidence="1" id="KW-0677">Repeat</keyword>
<name>A0ABR3QSK4_9PLEO</name>
<reference evidence="5 6" key="1">
    <citation type="submission" date="2024-02" db="EMBL/GenBank/DDBJ databases">
        <title>De novo assembly and annotation of 12 fungi associated with fruit tree decline syndrome in Ontario, Canada.</title>
        <authorList>
            <person name="Sulman M."/>
            <person name="Ellouze W."/>
            <person name="Ilyukhin E."/>
        </authorList>
    </citation>
    <scope>NUCLEOTIDE SEQUENCE [LARGE SCALE GENOMIC DNA]</scope>
    <source>
        <strain evidence="5 6">M42-189</strain>
    </source>
</reference>
<dbReference type="PANTHER" id="PTHR10039">
    <property type="entry name" value="AMELOGENIN"/>
    <property type="match status" value="1"/>
</dbReference>
<sequence>MARAKELSKKVFRRLAHRDGESRKAHVQRNASPGQALAVPERFETASTNTLVSEMDNTKSDVDSADRPAQFTEVAIRPQQTPGAEKWLEFLKALKRDEPEKYETLDNILTSINIPTNDQIESLFQSNDHNPESKVLLLRVKAVLPSLSAVRGVAMTIANVDPHKIAPYVVAGSFFLFDIFLGRLSLDDQRKIRNMLFESINAINEWISFETNFVRKTPLVERNVSELEELLPLLERLKAIGDKLTARMTRWQEDMERLKDHRTNWQAKRKALEEALIKHDYTTKFLDWIKNEDDPEESLVALTDRITSEGRHDSAATWFLEDQAYLAWSRDFVVRALGEANNDESDDEEIDAGEIDTRKTTSGELDTQHRPKCVLWISGTYGTGKTTIVHRVLSQLQRLADSWLPRIDLMELMEGADLENSTFALKGEGLRVISYFCDSTKRVNRETVIRALGRKLALLPDSSVARVALNFFEKKSQGLRTPVYIKEWEDLVSKLLEQCSDMSYHIVLIIDALNEIEPPEDIDHLCSFLGKIVKDNRNISVLISSHEHISSIRRLEKYIVKVDIVANAPKTEIESFIEAELEYRRIELTKFGDNNSIFFDPDYPELYHDLRETLKSGANGM</sequence>
<feature type="compositionally biased region" description="Acidic residues" evidence="3">
    <location>
        <begin position="343"/>
        <end position="354"/>
    </location>
</feature>
<protein>
    <recommendedName>
        <fullName evidence="4">Nephrocystin 3-like N-terminal domain-containing protein</fullName>
    </recommendedName>
</protein>
<evidence type="ECO:0000256" key="2">
    <source>
        <dbReference type="SAM" id="Coils"/>
    </source>
</evidence>
<evidence type="ECO:0000313" key="5">
    <source>
        <dbReference type="EMBL" id="KAL1595121.1"/>
    </source>
</evidence>
<accession>A0ABR3QSK4</accession>
<feature type="region of interest" description="Disordered" evidence="3">
    <location>
        <begin position="343"/>
        <end position="364"/>
    </location>
</feature>
<feature type="coiled-coil region" evidence="2">
    <location>
        <begin position="248"/>
        <end position="275"/>
    </location>
</feature>
<organism evidence="5 6">
    <name type="scientific">Paraconiothyrium brasiliense</name>
    <dbReference type="NCBI Taxonomy" id="300254"/>
    <lineage>
        <taxon>Eukaryota</taxon>
        <taxon>Fungi</taxon>
        <taxon>Dikarya</taxon>
        <taxon>Ascomycota</taxon>
        <taxon>Pezizomycotina</taxon>
        <taxon>Dothideomycetes</taxon>
        <taxon>Pleosporomycetidae</taxon>
        <taxon>Pleosporales</taxon>
        <taxon>Massarineae</taxon>
        <taxon>Didymosphaeriaceae</taxon>
        <taxon>Paraconiothyrium</taxon>
    </lineage>
</organism>
<evidence type="ECO:0000256" key="3">
    <source>
        <dbReference type="SAM" id="MobiDB-lite"/>
    </source>
</evidence>
<dbReference type="Pfam" id="PF24883">
    <property type="entry name" value="NPHP3_N"/>
    <property type="match status" value="1"/>
</dbReference>
<keyword evidence="2" id="KW-0175">Coiled coil</keyword>
<dbReference type="InterPro" id="IPR027417">
    <property type="entry name" value="P-loop_NTPase"/>
</dbReference>
<comment type="caution">
    <text evidence="5">The sequence shown here is derived from an EMBL/GenBank/DDBJ whole genome shotgun (WGS) entry which is preliminary data.</text>
</comment>
<proteinExistence type="predicted"/>